<evidence type="ECO:0000256" key="8">
    <source>
        <dbReference type="ARBA" id="ARBA00022833"/>
    </source>
</evidence>
<dbReference type="GO" id="GO:0003700">
    <property type="term" value="F:DNA-binding transcription factor activity"/>
    <property type="evidence" value="ECO:0007669"/>
    <property type="project" value="InterPro"/>
</dbReference>
<reference evidence="14 15" key="1">
    <citation type="submission" date="2016-08" db="EMBL/GenBank/DDBJ databases">
        <title>Identification and validation of antigenic proteins from Pajaroellobacter abortibovis using de-novo genome sequence assembly and reverse vaccinology.</title>
        <authorList>
            <person name="Welly B.T."/>
            <person name="Miller M.R."/>
            <person name="Stott J.L."/>
            <person name="Blanchard M.T."/>
            <person name="Islas-Trejo A.D."/>
            <person name="O'Rourke S.M."/>
            <person name="Young A.E."/>
            <person name="Medrano J.F."/>
            <person name="Van Eenennaam A.L."/>
        </authorList>
    </citation>
    <scope>NUCLEOTIDE SEQUENCE [LARGE SCALE GENOMIC DNA]</scope>
    <source>
        <strain evidence="14 15">BTF92-0548A/99-0131</strain>
    </source>
</reference>
<dbReference type="Gene3D" id="3.30.1490.190">
    <property type="match status" value="1"/>
</dbReference>
<dbReference type="PANTHER" id="PTHR33202">
    <property type="entry name" value="ZINC UPTAKE REGULATION PROTEIN"/>
    <property type="match status" value="1"/>
</dbReference>
<protein>
    <recommendedName>
        <fullName evidence="4">Ferric uptake regulation protein</fullName>
    </recommendedName>
</protein>
<dbReference type="InterPro" id="IPR036390">
    <property type="entry name" value="WH_DNA-bd_sf"/>
</dbReference>
<dbReference type="Proteomes" id="UP000185544">
    <property type="component" value="Chromosome"/>
</dbReference>
<evidence type="ECO:0000256" key="10">
    <source>
        <dbReference type="ARBA" id="ARBA00023125"/>
    </source>
</evidence>
<dbReference type="InterPro" id="IPR036388">
    <property type="entry name" value="WH-like_DNA-bd_sf"/>
</dbReference>
<dbReference type="STRING" id="1882918.BCY86_07325"/>
<feature type="binding site" evidence="12">
    <location>
        <position position="114"/>
    </location>
    <ligand>
        <name>Zn(2+)</name>
        <dbReference type="ChEBI" id="CHEBI:29105"/>
    </ligand>
</feature>
<dbReference type="SUPFAM" id="SSF46785">
    <property type="entry name" value="Winged helix' DNA-binding domain"/>
    <property type="match status" value="1"/>
</dbReference>
<feature type="binding site" evidence="13">
    <location>
        <position position="146"/>
    </location>
    <ligand>
        <name>Fe cation</name>
        <dbReference type="ChEBI" id="CHEBI:24875"/>
    </ligand>
</feature>
<dbReference type="GO" id="GO:0005829">
    <property type="term" value="C:cytosol"/>
    <property type="evidence" value="ECO:0007669"/>
    <property type="project" value="TreeGrafter"/>
</dbReference>
<comment type="subunit">
    <text evidence="3">Homodimer.</text>
</comment>
<dbReference type="GO" id="GO:0045892">
    <property type="term" value="P:negative regulation of DNA-templated transcription"/>
    <property type="evidence" value="ECO:0007669"/>
    <property type="project" value="TreeGrafter"/>
</dbReference>
<dbReference type="GO" id="GO:1900705">
    <property type="term" value="P:negative regulation of siderophore biosynthetic process"/>
    <property type="evidence" value="ECO:0007669"/>
    <property type="project" value="TreeGrafter"/>
</dbReference>
<dbReference type="GO" id="GO:0000976">
    <property type="term" value="F:transcription cis-regulatory region binding"/>
    <property type="evidence" value="ECO:0007669"/>
    <property type="project" value="TreeGrafter"/>
</dbReference>
<organism evidence="14 15">
    <name type="scientific">Pajaroellobacter abortibovis</name>
    <dbReference type="NCBI Taxonomy" id="1882918"/>
    <lineage>
        <taxon>Bacteria</taxon>
        <taxon>Pseudomonadati</taxon>
        <taxon>Myxococcota</taxon>
        <taxon>Polyangia</taxon>
        <taxon>Polyangiales</taxon>
        <taxon>Polyangiaceae</taxon>
    </lineage>
</organism>
<dbReference type="PANTHER" id="PTHR33202:SF2">
    <property type="entry name" value="FERRIC UPTAKE REGULATION PROTEIN"/>
    <property type="match status" value="1"/>
</dbReference>
<dbReference type="EMBL" id="CP016908">
    <property type="protein sequence ID" value="APS00952.1"/>
    <property type="molecule type" value="Genomic_DNA"/>
</dbReference>
<sequence length="172" mass="19790">MGSRKTKEVQFRNVLEVNRLRNLLQDYMIKQGLRSTDQRRLIVDTFFAAESHISIEELLAKVRKVDARVGYATVYRTLRLLTKSGVALERHFGDGLTRYELADSATDHHDHLICIECGAIQEFKEPSIERLQEAIAIQYGYVLCNHKHEMYGICPLCQKQSLPPHEKSIHPA</sequence>
<feature type="binding site" evidence="13">
    <location>
        <position position="108"/>
    </location>
    <ligand>
        <name>Fe cation</name>
        <dbReference type="ChEBI" id="CHEBI:24875"/>
    </ligand>
</feature>
<evidence type="ECO:0000256" key="5">
    <source>
        <dbReference type="ARBA" id="ARBA00022490"/>
    </source>
</evidence>
<feature type="binding site" evidence="12">
    <location>
        <position position="117"/>
    </location>
    <ligand>
        <name>Zn(2+)</name>
        <dbReference type="ChEBI" id="CHEBI:29105"/>
    </ligand>
</feature>
<evidence type="ECO:0000256" key="6">
    <source>
        <dbReference type="ARBA" id="ARBA00022491"/>
    </source>
</evidence>
<dbReference type="Gene3D" id="1.10.10.10">
    <property type="entry name" value="Winged helix-like DNA-binding domain superfamily/Winged helix DNA-binding domain"/>
    <property type="match status" value="1"/>
</dbReference>
<evidence type="ECO:0000256" key="1">
    <source>
        <dbReference type="ARBA" id="ARBA00004496"/>
    </source>
</evidence>
<evidence type="ECO:0000256" key="2">
    <source>
        <dbReference type="ARBA" id="ARBA00007957"/>
    </source>
</evidence>
<dbReference type="GO" id="GO:0008270">
    <property type="term" value="F:zinc ion binding"/>
    <property type="evidence" value="ECO:0007669"/>
    <property type="project" value="TreeGrafter"/>
</dbReference>
<dbReference type="InterPro" id="IPR002481">
    <property type="entry name" value="FUR"/>
</dbReference>
<dbReference type="Pfam" id="PF01475">
    <property type="entry name" value="FUR"/>
    <property type="match status" value="1"/>
</dbReference>
<evidence type="ECO:0000256" key="11">
    <source>
        <dbReference type="ARBA" id="ARBA00023163"/>
    </source>
</evidence>
<evidence type="ECO:0000313" key="15">
    <source>
        <dbReference type="Proteomes" id="UP000185544"/>
    </source>
</evidence>
<evidence type="ECO:0000256" key="12">
    <source>
        <dbReference type="PIRSR" id="PIRSR602481-1"/>
    </source>
</evidence>
<feature type="binding site" evidence="13">
    <location>
        <position position="129"/>
    </location>
    <ligand>
        <name>Fe cation</name>
        <dbReference type="ChEBI" id="CHEBI:24875"/>
    </ligand>
</feature>
<evidence type="ECO:0000256" key="7">
    <source>
        <dbReference type="ARBA" id="ARBA00022723"/>
    </source>
</evidence>
<feature type="binding site" evidence="13">
    <location>
        <position position="110"/>
    </location>
    <ligand>
        <name>Fe cation</name>
        <dbReference type="ChEBI" id="CHEBI:24875"/>
    </ligand>
</feature>
<evidence type="ECO:0000256" key="3">
    <source>
        <dbReference type="ARBA" id="ARBA00011738"/>
    </source>
</evidence>
<proteinExistence type="inferred from homology"/>
<accession>A0A1L6MZI8</accession>
<name>A0A1L6MZI8_9BACT</name>
<comment type="similarity">
    <text evidence="2">Belongs to the Fur family.</text>
</comment>
<evidence type="ECO:0000256" key="13">
    <source>
        <dbReference type="PIRSR" id="PIRSR602481-2"/>
    </source>
</evidence>
<dbReference type="CDD" id="cd07153">
    <property type="entry name" value="Fur_like"/>
    <property type="match status" value="1"/>
</dbReference>
<comment type="subcellular location">
    <subcellularLocation>
        <location evidence="1">Cytoplasm</location>
    </subcellularLocation>
</comment>
<dbReference type="AlphaFoldDB" id="A0A1L6MZI8"/>
<evidence type="ECO:0000256" key="9">
    <source>
        <dbReference type="ARBA" id="ARBA00023015"/>
    </source>
</evidence>
<dbReference type="KEGG" id="pabo:BCY86_07325"/>
<keyword evidence="9" id="KW-0805">Transcription regulation</keyword>
<feature type="binding site" evidence="12">
    <location>
        <position position="157"/>
    </location>
    <ligand>
        <name>Zn(2+)</name>
        <dbReference type="ChEBI" id="CHEBI:29105"/>
    </ligand>
</feature>
<keyword evidence="8 12" id="KW-0862">Zinc</keyword>
<dbReference type="InterPro" id="IPR043135">
    <property type="entry name" value="Fur_C"/>
</dbReference>
<gene>
    <name evidence="14" type="ORF">BCY86_07325</name>
</gene>
<keyword evidence="10" id="KW-0238">DNA-binding</keyword>
<comment type="cofactor">
    <cofactor evidence="13">
        <name>Mn(2+)</name>
        <dbReference type="ChEBI" id="CHEBI:29035"/>
    </cofactor>
    <cofactor evidence="13">
        <name>Fe(2+)</name>
        <dbReference type="ChEBI" id="CHEBI:29033"/>
    </cofactor>
    <text evidence="13">Binds 1 Mn(2+) or Fe(2+) ion per subunit.</text>
</comment>
<feature type="binding site" evidence="12">
    <location>
        <position position="154"/>
    </location>
    <ligand>
        <name>Zn(2+)</name>
        <dbReference type="ChEBI" id="CHEBI:29105"/>
    </ligand>
</feature>
<evidence type="ECO:0000313" key="14">
    <source>
        <dbReference type="EMBL" id="APS00952.1"/>
    </source>
</evidence>
<keyword evidence="6" id="KW-0678">Repressor</keyword>
<keyword evidence="13" id="KW-0408">Iron</keyword>
<keyword evidence="15" id="KW-1185">Reference proteome</keyword>
<comment type="cofactor">
    <cofactor evidence="12">
        <name>Zn(2+)</name>
        <dbReference type="ChEBI" id="CHEBI:29105"/>
    </cofactor>
    <text evidence="12">Binds 1 zinc ion per subunit.</text>
</comment>
<dbReference type="OrthoDB" id="8659436at2"/>
<evidence type="ECO:0000256" key="4">
    <source>
        <dbReference type="ARBA" id="ARBA00020910"/>
    </source>
</evidence>
<keyword evidence="5" id="KW-0963">Cytoplasm</keyword>
<keyword evidence="11" id="KW-0804">Transcription</keyword>
<keyword evidence="7 12" id="KW-0479">Metal-binding</keyword>